<protein>
    <submittedName>
        <fullName evidence="1">9620_t:CDS:1</fullName>
    </submittedName>
</protein>
<proteinExistence type="predicted"/>
<evidence type="ECO:0000313" key="1">
    <source>
        <dbReference type="EMBL" id="CAG8629047.1"/>
    </source>
</evidence>
<name>A0ACA9N5I7_9GLOM</name>
<comment type="caution">
    <text evidence="1">The sequence shown here is derived from an EMBL/GenBank/DDBJ whole genome shotgun (WGS) entry which is preliminary data.</text>
</comment>
<accession>A0ACA9N5I7</accession>
<dbReference type="Proteomes" id="UP000789702">
    <property type="component" value="Unassembled WGS sequence"/>
</dbReference>
<gene>
    <name evidence="1" type="ORF">DHETER_LOCUS8327</name>
</gene>
<evidence type="ECO:0000313" key="2">
    <source>
        <dbReference type="Proteomes" id="UP000789702"/>
    </source>
</evidence>
<dbReference type="EMBL" id="CAJVPU010013039">
    <property type="protein sequence ID" value="CAG8629047.1"/>
    <property type="molecule type" value="Genomic_DNA"/>
</dbReference>
<sequence length="104" mass="11699">QVKLTFDVISGKRETPISGTPIGFMNLYCDAWNGDPNLRPSISEIRQRLNNILKMEPVYYNSQNINVDILSNKNIDSTQIEFSGIGNNNISIQCSNSIGLLYFI</sequence>
<reference evidence="1" key="1">
    <citation type="submission" date="2021-06" db="EMBL/GenBank/DDBJ databases">
        <authorList>
            <person name="Kallberg Y."/>
            <person name="Tangrot J."/>
            <person name="Rosling A."/>
        </authorList>
    </citation>
    <scope>NUCLEOTIDE SEQUENCE</scope>
    <source>
        <strain evidence="1">IL203A</strain>
    </source>
</reference>
<feature type="non-terminal residue" evidence="1">
    <location>
        <position position="1"/>
    </location>
</feature>
<organism evidence="1 2">
    <name type="scientific">Dentiscutata heterogama</name>
    <dbReference type="NCBI Taxonomy" id="1316150"/>
    <lineage>
        <taxon>Eukaryota</taxon>
        <taxon>Fungi</taxon>
        <taxon>Fungi incertae sedis</taxon>
        <taxon>Mucoromycota</taxon>
        <taxon>Glomeromycotina</taxon>
        <taxon>Glomeromycetes</taxon>
        <taxon>Diversisporales</taxon>
        <taxon>Gigasporaceae</taxon>
        <taxon>Dentiscutata</taxon>
    </lineage>
</organism>
<keyword evidence="2" id="KW-1185">Reference proteome</keyword>